<dbReference type="Proteomes" id="UP000634011">
    <property type="component" value="Unassembled WGS sequence"/>
</dbReference>
<evidence type="ECO:0000313" key="1">
    <source>
        <dbReference type="EMBL" id="MBC3860717.1"/>
    </source>
</evidence>
<accession>A0A923HFL3</accession>
<name>A0A923HFL3_9BURK</name>
<keyword evidence="2" id="KW-1185">Reference proteome</keyword>
<reference evidence="1" key="1">
    <citation type="submission" date="2020-08" db="EMBL/GenBank/DDBJ databases">
        <title>Novel species isolated from subtropical streams in China.</title>
        <authorList>
            <person name="Lu H."/>
        </authorList>
    </citation>
    <scope>NUCLEOTIDE SEQUENCE</scope>
    <source>
        <strain evidence="1">KACC 12607</strain>
    </source>
</reference>
<organism evidence="1 2">
    <name type="scientific">Undibacterium jejuense</name>
    <dbReference type="NCBI Taxonomy" id="1344949"/>
    <lineage>
        <taxon>Bacteria</taxon>
        <taxon>Pseudomonadati</taxon>
        <taxon>Pseudomonadota</taxon>
        <taxon>Betaproteobacteria</taxon>
        <taxon>Burkholderiales</taxon>
        <taxon>Oxalobacteraceae</taxon>
        <taxon>Undibacterium</taxon>
    </lineage>
</organism>
<dbReference type="EMBL" id="JACOFV010000001">
    <property type="protein sequence ID" value="MBC3860717.1"/>
    <property type="molecule type" value="Genomic_DNA"/>
</dbReference>
<protein>
    <submittedName>
        <fullName evidence="1">Uncharacterized protein</fullName>
    </submittedName>
</protein>
<dbReference type="AlphaFoldDB" id="A0A923HFL3"/>
<proteinExistence type="predicted"/>
<sequence>MREKCVKELLLRDEYWVVPFIVQLLGEYVVEITVHIEKFLQRADDNEYTNFLHENTKYFEKLERRAISYWNEYYRQQYPKLDEYPATRAIRTLKRRHIAGG</sequence>
<gene>
    <name evidence="1" type="ORF">H8K32_01295</name>
</gene>
<comment type="caution">
    <text evidence="1">The sequence shown here is derived from an EMBL/GenBank/DDBJ whole genome shotgun (WGS) entry which is preliminary data.</text>
</comment>
<evidence type="ECO:0000313" key="2">
    <source>
        <dbReference type="Proteomes" id="UP000634011"/>
    </source>
</evidence>
<dbReference type="RefSeq" id="WP_186910647.1">
    <property type="nucleotide sequence ID" value="NZ_JACOFV010000001.1"/>
</dbReference>